<evidence type="ECO:0000313" key="16">
    <source>
        <dbReference type="EMBL" id="TVY52209.1"/>
    </source>
</evidence>
<dbReference type="Proteomes" id="UP000481288">
    <property type="component" value="Unassembled WGS sequence"/>
</dbReference>
<evidence type="ECO:0000256" key="5">
    <source>
        <dbReference type="ARBA" id="ARBA00022679"/>
    </source>
</evidence>
<dbReference type="Gene3D" id="3.10.330.20">
    <property type="match status" value="1"/>
</dbReference>
<comment type="function">
    <text evidence="10">Catalytic subunit of tRNA (adenine-N(1)-)-methyltransferase, which catalyzes the formation of N(1)-methyladenine at position 58 (m1A58) in initiator methionyl-tRNA.</text>
</comment>
<dbReference type="InterPro" id="IPR029063">
    <property type="entry name" value="SAM-dependent_MTases_sf"/>
</dbReference>
<organism evidence="16 17">
    <name type="scientific">Lachnellula cervina</name>
    <dbReference type="NCBI Taxonomy" id="1316786"/>
    <lineage>
        <taxon>Eukaryota</taxon>
        <taxon>Fungi</taxon>
        <taxon>Dikarya</taxon>
        <taxon>Ascomycota</taxon>
        <taxon>Pezizomycotina</taxon>
        <taxon>Leotiomycetes</taxon>
        <taxon>Helotiales</taxon>
        <taxon>Lachnaceae</taxon>
        <taxon>Lachnellula</taxon>
    </lineage>
</organism>
<dbReference type="PROSITE" id="PS51620">
    <property type="entry name" value="SAM_TRM61"/>
    <property type="match status" value="1"/>
</dbReference>
<evidence type="ECO:0000256" key="4">
    <source>
        <dbReference type="ARBA" id="ARBA00022603"/>
    </source>
</evidence>
<evidence type="ECO:0000259" key="15">
    <source>
        <dbReference type="Pfam" id="PF08704"/>
    </source>
</evidence>
<gene>
    <name evidence="16" type="primary">trm61</name>
    <name evidence="16" type="ORF">LCER1_G005194</name>
</gene>
<accession>A0A7D8UY22</accession>
<feature type="compositionally biased region" description="Basic and acidic residues" evidence="14">
    <location>
        <begin position="75"/>
        <end position="117"/>
    </location>
</feature>
<feature type="compositionally biased region" description="Polar residues" evidence="14">
    <location>
        <begin position="299"/>
        <end position="317"/>
    </location>
</feature>
<dbReference type="OrthoDB" id="1925287at2759"/>
<dbReference type="GO" id="GO:0031515">
    <property type="term" value="C:tRNA (m1A) methyltransferase complex"/>
    <property type="evidence" value="ECO:0007669"/>
    <property type="project" value="InterPro"/>
</dbReference>
<evidence type="ECO:0000256" key="9">
    <source>
        <dbReference type="ARBA" id="ARBA00033309"/>
    </source>
</evidence>
<keyword evidence="8" id="KW-0539">Nucleus</keyword>
<dbReference type="GO" id="GO:0160107">
    <property type="term" value="F:tRNA (adenine(58)-N1)-methyltransferase activity"/>
    <property type="evidence" value="ECO:0007669"/>
    <property type="project" value="UniProtKB-EC"/>
</dbReference>
<evidence type="ECO:0000313" key="17">
    <source>
        <dbReference type="Proteomes" id="UP000481288"/>
    </source>
</evidence>
<evidence type="ECO:0000256" key="8">
    <source>
        <dbReference type="ARBA" id="ARBA00023242"/>
    </source>
</evidence>
<evidence type="ECO:0000256" key="3">
    <source>
        <dbReference type="ARBA" id="ARBA00015963"/>
    </source>
</evidence>
<dbReference type="Pfam" id="PF08704">
    <property type="entry name" value="GCD14"/>
    <property type="match status" value="2"/>
</dbReference>
<evidence type="ECO:0000256" key="11">
    <source>
        <dbReference type="ARBA" id="ARBA00063447"/>
    </source>
</evidence>
<keyword evidence="6" id="KW-0949">S-adenosyl-L-methionine</keyword>
<dbReference type="PANTHER" id="PTHR12133">
    <property type="entry name" value="TRNA (ADENINE(58)-N(1))-METHYLTRANSFERASE"/>
    <property type="match status" value="1"/>
</dbReference>
<protein>
    <recommendedName>
        <fullName evidence="3">tRNA (adenine(58)-N(1))-methyltransferase catalytic subunit TRM61</fullName>
        <ecNumber evidence="2">2.1.1.220</ecNumber>
    </recommendedName>
    <alternativeName>
        <fullName evidence="12">tRNA (adenine(58)-N(1))-methyltransferase catalytic subunit trm61</fullName>
    </alternativeName>
    <alternativeName>
        <fullName evidence="9 13">tRNA(m1A58)-methyltransferase subunit TRM61</fullName>
    </alternativeName>
</protein>
<sequence length="546" mass="60524">MTSHSSPFLHPGAVAKTDRLSIVHLKRDLQAPTILRDHDEDDEGYSEGKVVNTRFGSFPHTTLIGLPWGTQVRASKVDTGSRGRRGQKQEKKQPQEKKRKREDSDSTEHLNKRRDSENGEVAISTPAEGREEKEAETASSGFIHLLPPTPENWTSSLPHRTQVVYTPDYSYILHRIRARPGSSIIEAGAGSGSFTHASARAVFRGYPGEADTNGTSKEEKLGKVWSFEFHEQRHQKLGEEIKEHGLDGVVQITHRDVCEGGFLVEHQSPKADAIFLDLPAPWLALPHLTRSSPPPKLSHGTSEAGTPAANGTTEASTTPFLSALNPTKPVHLCTFSPCIEQVQRTISAMRKLGWVDIEMVELAQKRFEVRRERIGIDNGAQRGLQTTPASVDEALARLIEVEGTFKTFHETGEKVEGKKDKVNPNNREKILESLVNRKVYKEGNLAHRCEPEVKTHTSYLVFAVLPQEWSAEDEKRARAKWEVKIRTEGGKEGGEVIGISRRQMKKAARQAQKDKAVAVAAAAEAEVGEKQIDETPEGGKDKIEAE</sequence>
<feature type="region of interest" description="Disordered" evidence="14">
    <location>
        <begin position="523"/>
        <end position="546"/>
    </location>
</feature>
<dbReference type="SUPFAM" id="SSF53335">
    <property type="entry name" value="S-adenosyl-L-methionine-dependent methyltransferases"/>
    <property type="match status" value="1"/>
</dbReference>
<feature type="region of interest" description="Disordered" evidence="14">
    <location>
        <begin position="289"/>
        <end position="317"/>
    </location>
</feature>
<feature type="domain" description="tRNA (adenine(58)-N(1))-methyltransferase catalytic subunit TRM61 C-terminal" evidence="15">
    <location>
        <begin position="330"/>
        <end position="464"/>
    </location>
</feature>
<dbReference type="Gene3D" id="3.40.50.150">
    <property type="entry name" value="Vaccinia Virus protein VP39"/>
    <property type="match status" value="1"/>
</dbReference>
<keyword evidence="4 16" id="KW-0489">Methyltransferase</keyword>
<proteinExistence type="predicted"/>
<dbReference type="AlphaFoldDB" id="A0A7D8UY22"/>
<dbReference type="GO" id="GO:0030488">
    <property type="term" value="P:tRNA methylation"/>
    <property type="evidence" value="ECO:0007669"/>
    <property type="project" value="InterPro"/>
</dbReference>
<feature type="compositionally biased region" description="Basic and acidic residues" evidence="14">
    <location>
        <begin position="527"/>
        <end position="546"/>
    </location>
</feature>
<evidence type="ECO:0000256" key="10">
    <source>
        <dbReference type="ARBA" id="ARBA00054081"/>
    </source>
</evidence>
<dbReference type="EC" id="2.1.1.220" evidence="2"/>
<dbReference type="InterPro" id="IPR049470">
    <property type="entry name" value="TRM61_C"/>
</dbReference>
<evidence type="ECO:0000256" key="13">
    <source>
        <dbReference type="ARBA" id="ARBA00077998"/>
    </source>
</evidence>
<dbReference type="InterPro" id="IPR014816">
    <property type="entry name" value="tRNA_MeTrfase_Gcd14"/>
</dbReference>
<dbReference type="FunFam" id="3.40.50.150:FF:000189">
    <property type="entry name" value="tRNA (adenine(58)-N(1))-methyltransferase catalytic subunit TRM61"/>
    <property type="match status" value="1"/>
</dbReference>
<comment type="subunit">
    <text evidence="11">Heterotetramer; composed of two copies of TRM6 and two copies of TRM61.</text>
</comment>
<comment type="caution">
    <text evidence="16">The sequence shown here is derived from an EMBL/GenBank/DDBJ whole genome shotgun (WGS) entry which is preliminary data.</text>
</comment>
<dbReference type="PANTHER" id="PTHR12133:SF2">
    <property type="entry name" value="TRNA (ADENINE(58)-N(1))-METHYLTRANSFERASE CATALYTIC SUBUNIT TRMT61A"/>
    <property type="match status" value="1"/>
</dbReference>
<feature type="domain" description="tRNA (adenine(58)-N(1))-methyltransferase catalytic subunit TRM61 C-terminal" evidence="15">
    <location>
        <begin position="141"/>
        <end position="289"/>
    </location>
</feature>
<name>A0A7D8UY22_9HELO</name>
<dbReference type="EMBL" id="QGMG01000655">
    <property type="protein sequence ID" value="TVY52209.1"/>
    <property type="molecule type" value="Genomic_DNA"/>
</dbReference>
<dbReference type="GO" id="GO:0005634">
    <property type="term" value="C:nucleus"/>
    <property type="evidence" value="ECO:0007669"/>
    <property type="project" value="UniProtKB-SubCell"/>
</dbReference>
<reference evidence="16 17" key="1">
    <citation type="submission" date="2018-05" db="EMBL/GenBank/DDBJ databases">
        <title>Whole genome sequencing for identification of molecular markers to develop diagnostic detection tools for the regulated plant pathogen Lachnellula willkommii.</title>
        <authorList>
            <person name="Giroux E."/>
            <person name="Bilodeau G."/>
        </authorList>
    </citation>
    <scope>NUCLEOTIDE SEQUENCE [LARGE SCALE GENOMIC DNA]</scope>
    <source>
        <strain evidence="16 17">CBS 625.97</strain>
    </source>
</reference>
<comment type="subcellular location">
    <subcellularLocation>
        <location evidence="1">Nucleus</location>
    </subcellularLocation>
</comment>
<keyword evidence="5 16" id="KW-0808">Transferase</keyword>
<keyword evidence="7" id="KW-0819">tRNA processing</keyword>
<evidence type="ECO:0000256" key="14">
    <source>
        <dbReference type="SAM" id="MobiDB-lite"/>
    </source>
</evidence>
<feature type="region of interest" description="Disordered" evidence="14">
    <location>
        <begin position="75"/>
        <end position="147"/>
    </location>
</feature>
<evidence type="ECO:0000256" key="7">
    <source>
        <dbReference type="ARBA" id="ARBA00022694"/>
    </source>
</evidence>
<keyword evidence="17" id="KW-1185">Reference proteome</keyword>
<evidence type="ECO:0000256" key="2">
    <source>
        <dbReference type="ARBA" id="ARBA00012796"/>
    </source>
</evidence>
<evidence type="ECO:0000256" key="1">
    <source>
        <dbReference type="ARBA" id="ARBA00004123"/>
    </source>
</evidence>
<evidence type="ECO:0000256" key="12">
    <source>
        <dbReference type="ARBA" id="ARBA00067592"/>
    </source>
</evidence>
<evidence type="ECO:0000256" key="6">
    <source>
        <dbReference type="ARBA" id="ARBA00022691"/>
    </source>
</evidence>